<comment type="caution">
    <text evidence="4">The sequence shown here is derived from an EMBL/GenBank/DDBJ whole genome shotgun (WGS) entry which is preliminary data.</text>
</comment>
<gene>
    <name evidence="4" type="ORF">GCM10009092_45780</name>
</gene>
<dbReference type="SUPFAM" id="SSF47226">
    <property type="entry name" value="Histidine-containing phosphotransfer domain, HPT domain"/>
    <property type="match status" value="1"/>
</dbReference>
<feature type="modified residue" description="Phosphohistidine" evidence="2">
    <location>
        <position position="55"/>
    </location>
</feature>
<keyword evidence="5" id="KW-1185">Reference proteome</keyword>
<dbReference type="InterPro" id="IPR008207">
    <property type="entry name" value="Sig_transdc_His_kin_Hpt_dom"/>
</dbReference>
<dbReference type="Gene3D" id="1.20.120.160">
    <property type="entry name" value="HPT domain"/>
    <property type="match status" value="1"/>
</dbReference>
<dbReference type="EMBL" id="BAAAEI010000033">
    <property type="protein sequence ID" value="GAA0376485.1"/>
    <property type="molecule type" value="Genomic_DNA"/>
</dbReference>
<dbReference type="RefSeq" id="WP_343847680.1">
    <property type="nucleotide sequence ID" value="NZ_BAAAEI010000033.1"/>
</dbReference>
<organism evidence="4 5">
    <name type="scientific">Bowmanella denitrificans</name>
    <dbReference type="NCBI Taxonomy" id="366582"/>
    <lineage>
        <taxon>Bacteria</taxon>
        <taxon>Pseudomonadati</taxon>
        <taxon>Pseudomonadota</taxon>
        <taxon>Gammaproteobacteria</taxon>
        <taxon>Alteromonadales</taxon>
        <taxon>Alteromonadaceae</taxon>
        <taxon>Bowmanella</taxon>
    </lineage>
</organism>
<evidence type="ECO:0000256" key="1">
    <source>
        <dbReference type="ARBA" id="ARBA00023012"/>
    </source>
</evidence>
<evidence type="ECO:0000313" key="5">
    <source>
        <dbReference type="Proteomes" id="UP001501757"/>
    </source>
</evidence>
<evidence type="ECO:0000256" key="2">
    <source>
        <dbReference type="PROSITE-ProRule" id="PRU00110"/>
    </source>
</evidence>
<dbReference type="InterPro" id="IPR036641">
    <property type="entry name" value="HPT_dom_sf"/>
</dbReference>
<dbReference type="PROSITE" id="PS50894">
    <property type="entry name" value="HPT"/>
    <property type="match status" value="1"/>
</dbReference>
<feature type="domain" description="HPt" evidence="3">
    <location>
        <begin position="16"/>
        <end position="115"/>
    </location>
</feature>
<sequence length="122" mass="13730">MAIDLSKLSRHVGDISSEDEQDLLSTFHSGLILRHQDVVNAVKQRDWQRLKTLTHSLKSSSLYYGAKQLHLCCEQGEQLAGARQLDLDVIQDWLVSFTKHSQAAQHALAEALEQLEAGHDRT</sequence>
<name>A0ABP3HQK1_9ALTE</name>
<evidence type="ECO:0000259" key="3">
    <source>
        <dbReference type="PROSITE" id="PS50894"/>
    </source>
</evidence>
<evidence type="ECO:0000313" key="4">
    <source>
        <dbReference type="EMBL" id="GAA0376485.1"/>
    </source>
</evidence>
<dbReference type="Pfam" id="PF01627">
    <property type="entry name" value="Hpt"/>
    <property type="match status" value="1"/>
</dbReference>
<dbReference type="Proteomes" id="UP001501757">
    <property type="component" value="Unassembled WGS sequence"/>
</dbReference>
<accession>A0ABP3HQK1</accession>
<protein>
    <recommendedName>
        <fullName evidence="3">HPt domain-containing protein</fullName>
    </recommendedName>
</protein>
<keyword evidence="2" id="KW-0597">Phosphoprotein</keyword>
<reference evidence="5" key="1">
    <citation type="journal article" date="2019" name="Int. J. Syst. Evol. Microbiol.">
        <title>The Global Catalogue of Microorganisms (GCM) 10K type strain sequencing project: providing services to taxonomists for standard genome sequencing and annotation.</title>
        <authorList>
            <consortium name="The Broad Institute Genomics Platform"/>
            <consortium name="The Broad Institute Genome Sequencing Center for Infectious Disease"/>
            <person name="Wu L."/>
            <person name="Ma J."/>
        </authorList>
    </citation>
    <scope>NUCLEOTIDE SEQUENCE [LARGE SCALE GENOMIC DNA]</scope>
    <source>
        <strain evidence="5">JCM 13378</strain>
    </source>
</reference>
<keyword evidence="1" id="KW-0902">Two-component regulatory system</keyword>
<proteinExistence type="predicted"/>